<gene>
    <name evidence="1" type="ORF">CUN59_20700</name>
</gene>
<dbReference type="Proteomes" id="UP000239589">
    <property type="component" value="Unassembled WGS sequence"/>
</dbReference>
<accession>A0A2S6CP27</accession>
<protein>
    <submittedName>
        <fullName evidence="1">Uncharacterized protein</fullName>
    </submittedName>
</protein>
<evidence type="ECO:0000313" key="1">
    <source>
        <dbReference type="EMBL" id="PPJ61471.1"/>
    </source>
</evidence>
<comment type="caution">
    <text evidence="1">The sequence shown here is derived from an EMBL/GenBank/DDBJ whole genome shotgun (WGS) entry which is preliminary data.</text>
</comment>
<reference evidence="1 2" key="1">
    <citation type="submission" date="2018-02" db="EMBL/GenBank/DDBJ databases">
        <title>Discovery of a pederin family compound in a non-symbiotic bloom-forming cyanobacterium.</title>
        <authorList>
            <person name="Kust A."/>
            <person name="Mares J."/>
            <person name="Jokela J."/>
            <person name="Urajova P."/>
            <person name="Hajek J."/>
            <person name="Saurav K."/>
            <person name="Voracova K."/>
            <person name="Fewer D.P."/>
            <person name="Haapaniemi E."/>
            <person name="Permi P."/>
            <person name="Rehakova K."/>
            <person name="Sivonen K."/>
            <person name="Hrouzek P."/>
        </authorList>
    </citation>
    <scope>NUCLEOTIDE SEQUENCE [LARGE SCALE GENOMIC DNA]</scope>
    <source>
        <strain evidence="1 2">CHARLIE-1</strain>
    </source>
</reference>
<dbReference type="AlphaFoldDB" id="A0A2S6CP27"/>
<keyword evidence="2" id="KW-1185">Reference proteome</keyword>
<proteinExistence type="predicted"/>
<sequence length="76" mass="8604">MVWQALALLATNVADAPACWGTSPSPLWIFSDEKIVAKMLATHSSKYNPMQLKKRSQIRSKFYNNICVFLIVISFL</sequence>
<evidence type="ECO:0000313" key="2">
    <source>
        <dbReference type="Proteomes" id="UP000239589"/>
    </source>
</evidence>
<name>A0A2S6CP27_9CYAN</name>
<organism evidence="1 2">
    <name type="scientific">Cuspidothrix issatschenkoi CHARLIE-1</name>
    <dbReference type="NCBI Taxonomy" id="2052836"/>
    <lineage>
        <taxon>Bacteria</taxon>
        <taxon>Bacillati</taxon>
        <taxon>Cyanobacteriota</taxon>
        <taxon>Cyanophyceae</taxon>
        <taxon>Nostocales</taxon>
        <taxon>Aphanizomenonaceae</taxon>
        <taxon>Cuspidothrix</taxon>
    </lineage>
</organism>
<dbReference type="EMBL" id="PGEM01000224">
    <property type="protein sequence ID" value="PPJ61471.1"/>
    <property type="molecule type" value="Genomic_DNA"/>
</dbReference>